<proteinExistence type="predicted"/>
<evidence type="ECO:0000313" key="2">
    <source>
        <dbReference type="EMBL" id="OGC19758.1"/>
    </source>
</evidence>
<sequence length="326" mass="37276">MHPISIIIPISNNLEILKTNIPILTENLTKNHENEIIAVVNGSTDGTEEFLKTNFPQIKIISFDRAIGFSKACNAGAKEAKNDLLFFLNSDIKVAKNFLPPLLQHFASKKVFGVSPKVLRPRQNMINESIITGSFRGGVISAEFNKIKNSDKIAESLEVFGLCGAAMLIDREKFWEIGGFDEAFTPCYYEETDLSYRALKRGWNIIYEPGSTVYHYHDKTISKLMSKSKALWSYRKNQYLCVWKNITTPRLMFMHIIQMVLPKILIPNIIEWKALLSALLQLPNILKQRKRQQVLAQLTDEEIFNKAKTQINDIRKSTNATYSFLK</sequence>
<gene>
    <name evidence="2" type="ORF">A2310_02460</name>
</gene>
<accession>A0A1F4SH34</accession>
<dbReference type="InterPro" id="IPR029044">
    <property type="entry name" value="Nucleotide-diphossugar_trans"/>
</dbReference>
<dbReference type="InterPro" id="IPR001173">
    <property type="entry name" value="Glyco_trans_2-like"/>
</dbReference>
<dbReference type="Pfam" id="PF00535">
    <property type="entry name" value="Glycos_transf_2"/>
    <property type="match status" value="1"/>
</dbReference>
<comment type="caution">
    <text evidence="2">The sequence shown here is derived from an EMBL/GenBank/DDBJ whole genome shotgun (WGS) entry which is preliminary data.</text>
</comment>
<organism evidence="2 3">
    <name type="scientific">candidate division WOR-1 bacterium RIFOXYB2_FULL_37_13</name>
    <dbReference type="NCBI Taxonomy" id="1802579"/>
    <lineage>
        <taxon>Bacteria</taxon>
        <taxon>Bacillati</taxon>
        <taxon>Saganbacteria</taxon>
    </lineage>
</organism>
<dbReference type="SUPFAM" id="SSF53448">
    <property type="entry name" value="Nucleotide-diphospho-sugar transferases"/>
    <property type="match status" value="1"/>
</dbReference>
<protein>
    <recommendedName>
        <fullName evidence="1">Glycosyltransferase 2-like domain-containing protein</fullName>
    </recommendedName>
</protein>
<dbReference type="EMBL" id="MEUB01000059">
    <property type="protein sequence ID" value="OGC19758.1"/>
    <property type="molecule type" value="Genomic_DNA"/>
</dbReference>
<dbReference type="Gene3D" id="3.90.550.10">
    <property type="entry name" value="Spore Coat Polysaccharide Biosynthesis Protein SpsA, Chain A"/>
    <property type="match status" value="1"/>
</dbReference>
<dbReference type="CDD" id="cd04186">
    <property type="entry name" value="GT_2_like_c"/>
    <property type="match status" value="1"/>
</dbReference>
<reference evidence="2 3" key="1">
    <citation type="journal article" date="2016" name="Nat. Commun.">
        <title>Thousands of microbial genomes shed light on interconnected biogeochemical processes in an aquifer system.</title>
        <authorList>
            <person name="Anantharaman K."/>
            <person name="Brown C.T."/>
            <person name="Hug L.A."/>
            <person name="Sharon I."/>
            <person name="Castelle C.J."/>
            <person name="Probst A.J."/>
            <person name="Thomas B.C."/>
            <person name="Singh A."/>
            <person name="Wilkins M.J."/>
            <person name="Karaoz U."/>
            <person name="Brodie E.L."/>
            <person name="Williams K.H."/>
            <person name="Hubbard S.S."/>
            <person name="Banfield J.F."/>
        </authorList>
    </citation>
    <scope>NUCLEOTIDE SEQUENCE [LARGE SCALE GENOMIC DNA]</scope>
</reference>
<evidence type="ECO:0000259" key="1">
    <source>
        <dbReference type="Pfam" id="PF00535"/>
    </source>
</evidence>
<dbReference type="PANTHER" id="PTHR43179">
    <property type="entry name" value="RHAMNOSYLTRANSFERASE WBBL"/>
    <property type="match status" value="1"/>
</dbReference>
<dbReference type="PANTHER" id="PTHR43179:SF7">
    <property type="entry name" value="RHAMNOSYLTRANSFERASE WBBL"/>
    <property type="match status" value="1"/>
</dbReference>
<dbReference type="STRING" id="1802579.A2310_02460"/>
<evidence type="ECO:0000313" key="3">
    <source>
        <dbReference type="Proteomes" id="UP000178417"/>
    </source>
</evidence>
<dbReference type="Proteomes" id="UP000178417">
    <property type="component" value="Unassembled WGS sequence"/>
</dbReference>
<dbReference type="AlphaFoldDB" id="A0A1F4SH34"/>
<feature type="domain" description="Glycosyltransferase 2-like" evidence="1">
    <location>
        <begin position="5"/>
        <end position="177"/>
    </location>
</feature>
<name>A0A1F4SH34_UNCSA</name>